<dbReference type="GeneID" id="14310177"/>
<dbReference type="Proteomes" id="UP000010824">
    <property type="component" value="Chromosome"/>
</dbReference>
<dbReference type="STRING" id="593750.Metfor_0864"/>
<dbReference type="RefSeq" id="WP_015284884.1">
    <property type="nucleotide sequence ID" value="NC_019943.1"/>
</dbReference>
<dbReference type="InParanoid" id="L0HD12"/>
<dbReference type="AlphaFoldDB" id="L0HD12"/>
<dbReference type="EMBL" id="CP003167">
    <property type="protein sequence ID" value="AGB01920.1"/>
    <property type="molecule type" value="Genomic_DNA"/>
</dbReference>
<dbReference type="InterPro" id="IPR009625">
    <property type="entry name" value="HcgF"/>
</dbReference>
<dbReference type="NCBIfam" id="NF002122">
    <property type="entry name" value="PRK00962.1"/>
    <property type="match status" value="1"/>
</dbReference>
<accession>L0HD12</accession>
<dbReference type="HOGENOM" id="CLU_1451416_0_0_2"/>
<dbReference type="OrthoDB" id="59686at2157"/>
<evidence type="ECO:0000256" key="1">
    <source>
        <dbReference type="HAMAP-Rule" id="MF_00673"/>
    </source>
</evidence>
<protein>
    <recommendedName>
        <fullName evidence="1">UPF0254 protein Metfor_0864</fullName>
    </recommendedName>
</protein>
<name>L0HD12_METFS</name>
<keyword evidence="3" id="KW-1185">Reference proteome</keyword>
<sequence>MIRIATAECFTHGLVGKEIHALSRGYPLDFGWRPDPALPCVSLVAALFIPTLSGVHHILGIRPVPPFEVIDDIKVYDQQGDEMMALKMAEAVREITQADIGIGTTAGIGKGGIAVVTTEIKLLTTSGIDADLRSSPAGRILERQAHGVKKTLHTLECLLMNRIPPECGEDFLRLD</sequence>
<dbReference type="eggNOG" id="arCOG04865">
    <property type="taxonomic scope" value="Archaea"/>
</dbReference>
<gene>
    <name evidence="2" type="ordered locus">Metfor_0864</name>
</gene>
<dbReference type="Pfam" id="PF06787">
    <property type="entry name" value="HcgF"/>
    <property type="match status" value="1"/>
</dbReference>
<evidence type="ECO:0000313" key="3">
    <source>
        <dbReference type="Proteomes" id="UP000010824"/>
    </source>
</evidence>
<organism evidence="2 3">
    <name type="scientific">Methanoregula formicica (strain DSM 22288 / NBRC 105244 / SMSP)</name>
    <dbReference type="NCBI Taxonomy" id="593750"/>
    <lineage>
        <taxon>Archaea</taxon>
        <taxon>Methanobacteriati</taxon>
        <taxon>Methanobacteriota</taxon>
        <taxon>Stenosarchaea group</taxon>
        <taxon>Methanomicrobia</taxon>
        <taxon>Methanomicrobiales</taxon>
        <taxon>Methanoregulaceae</taxon>
        <taxon>Methanoregula</taxon>
    </lineage>
</organism>
<proteinExistence type="inferred from homology"/>
<dbReference type="KEGG" id="mfo:Metfor_0864"/>
<evidence type="ECO:0000313" key="2">
    <source>
        <dbReference type="EMBL" id="AGB01920.1"/>
    </source>
</evidence>
<comment type="similarity">
    <text evidence="1">Belongs to the UPF0254 family.</text>
</comment>
<reference evidence="3" key="1">
    <citation type="submission" date="2011-12" db="EMBL/GenBank/DDBJ databases">
        <title>Complete sequence of Methanoregula formicicum SMSP.</title>
        <authorList>
            <person name="Lucas S."/>
            <person name="Han J."/>
            <person name="Lapidus A."/>
            <person name="Cheng J.-F."/>
            <person name="Goodwin L."/>
            <person name="Pitluck S."/>
            <person name="Peters L."/>
            <person name="Ovchinnikova G."/>
            <person name="Teshima H."/>
            <person name="Detter J.C."/>
            <person name="Han C."/>
            <person name="Tapia R."/>
            <person name="Land M."/>
            <person name="Hauser L."/>
            <person name="Kyrpides N."/>
            <person name="Ivanova N."/>
            <person name="Pagani I."/>
            <person name="Imachi H."/>
            <person name="Tamaki H."/>
            <person name="Sekiguchi Y."/>
            <person name="Kamagata Y."/>
            <person name="Cadillo-Quiroz H."/>
            <person name="Zinder S."/>
            <person name="Liu W.-T."/>
            <person name="Woyke T."/>
        </authorList>
    </citation>
    <scope>NUCLEOTIDE SEQUENCE [LARGE SCALE GENOMIC DNA]</scope>
    <source>
        <strain evidence="3">DSM 22288 / NBRC 105244 / SMSP</strain>
    </source>
</reference>
<reference evidence="2 3" key="2">
    <citation type="journal article" date="2014" name="Genome Announc.">
        <title>Complete Genome Sequence of Methanoregula formicica SMSPT, a Mesophilic Hydrogenotrophic Methanogen Isolated from a Methanogenic Upflow Anaerobic Sludge Blanket Reactor.</title>
        <authorList>
            <person name="Yamamoto K."/>
            <person name="Tamaki H."/>
            <person name="Cadillo-Quiroz H."/>
            <person name="Imachi H."/>
            <person name="Kyrpides N."/>
            <person name="Woyke T."/>
            <person name="Goodwin L."/>
            <person name="Zinder S.H."/>
            <person name="Kamagata Y."/>
            <person name="Liu W.T."/>
        </authorList>
    </citation>
    <scope>NUCLEOTIDE SEQUENCE [LARGE SCALE GENOMIC DNA]</scope>
    <source>
        <strain evidence="3">DSM 22288 / NBRC 105244 / SMSP</strain>
    </source>
</reference>
<dbReference type="HAMAP" id="MF_00673">
    <property type="entry name" value="UPF0254"/>
    <property type="match status" value="1"/>
</dbReference>